<proteinExistence type="inferred from homology"/>
<gene>
    <name evidence="4" type="ORF">V6617_14720</name>
</gene>
<name>A0ABZ2HYS2_9HYPH</name>
<dbReference type="InterPro" id="IPR036663">
    <property type="entry name" value="Fumarylacetoacetase_C_sf"/>
</dbReference>
<feature type="domain" description="Fumarylacetoacetase-like C-terminal" evidence="3">
    <location>
        <begin position="10"/>
        <end position="157"/>
    </location>
</feature>
<evidence type="ECO:0000256" key="1">
    <source>
        <dbReference type="ARBA" id="ARBA00010211"/>
    </source>
</evidence>
<evidence type="ECO:0000259" key="3">
    <source>
        <dbReference type="Pfam" id="PF01557"/>
    </source>
</evidence>
<dbReference type="InterPro" id="IPR011234">
    <property type="entry name" value="Fumarylacetoacetase-like_C"/>
</dbReference>
<dbReference type="Proteomes" id="UP001369958">
    <property type="component" value="Chromosome"/>
</dbReference>
<organism evidence="4 5">
    <name type="scientific">Pelagibacterium nitratireducens</name>
    <dbReference type="NCBI Taxonomy" id="1046114"/>
    <lineage>
        <taxon>Bacteria</taxon>
        <taxon>Pseudomonadati</taxon>
        <taxon>Pseudomonadota</taxon>
        <taxon>Alphaproteobacteria</taxon>
        <taxon>Hyphomicrobiales</taxon>
        <taxon>Devosiaceae</taxon>
        <taxon>Pelagibacterium</taxon>
    </lineage>
</organism>
<protein>
    <submittedName>
        <fullName evidence="4">Fumarylacetoacetate hydrolase family protein</fullName>
    </submittedName>
</protein>
<reference evidence="4 5" key="1">
    <citation type="submission" date="2024-02" db="EMBL/GenBank/DDBJ databases">
        <title>Complete genome sequence of Pelagibacterium nitratireducens ZH15.</title>
        <authorList>
            <person name="Zhao L.H."/>
        </authorList>
    </citation>
    <scope>NUCLEOTIDE SEQUENCE [LARGE SCALE GENOMIC DNA]</scope>
    <source>
        <strain evidence="4 5">ZH15</strain>
    </source>
</reference>
<dbReference type="EMBL" id="CP146275">
    <property type="protein sequence ID" value="WWT32249.1"/>
    <property type="molecule type" value="Genomic_DNA"/>
</dbReference>
<sequence>MPDIDDVVVFHAEAELAFVIGSEVQDVSAGDAMGKVFGFVPFFDISARGLHRRGQFIPKGQRGFALCGPWITTADEIHDPHELRVRSWLNGVIAQDFSTNTMANRIPEQIEWLSRFTTLHAGDLVTTGTNHEGLKPINVGDSLEIEIEGLGRARFGVDGSSPHKTAAFVPGQTSVKPLEKGMLISRVD</sequence>
<evidence type="ECO:0000313" key="4">
    <source>
        <dbReference type="EMBL" id="WWT32249.1"/>
    </source>
</evidence>
<dbReference type="SUPFAM" id="SSF56529">
    <property type="entry name" value="FAH"/>
    <property type="match status" value="1"/>
</dbReference>
<evidence type="ECO:0000313" key="5">
    <source>
        <dbReference type="Proteomes" id="UP001369958"/>
    </source>
</evidence>
<dbReference type="PANTHER" id="PTHR42796">
    <property type="entry name" value="FUMARYLACETOACETATE HYDROLASE DOMAIN-CONTAINING PROTEIN 2A-RELATED"/>
    <property type="match status" value="1"/>
</dbReference>
<accession>A0ABZ2HYS2</accession>
<evidence type="ECO:0000256" key="2">
    <source>
        <dbReference type="ARBA" id="ARBA00022723"/>
    </source>
</evidence>
<dbReference type="PANTHER" id="PTHR42796:SF4">
    <property type="entry name" value="FUMARYLACETOACETATE HYDROLASE DOMAIN-CONTAINING PROTEIN 2A"/>
    <property type="match status" value="1"/>
</dbReference>
<dbReference type="GO" id="GO:0016787">
    <property type="term" value="F:hydrolase activity"/>
    <property type="evidence" value="ECO:0007669"/>
    <property type="project" value="UniProtKB-KW"/>
</dbReference>
<dbReference type="Gene3D" id="3.90.850.10">
    <property type="entry name" value="Fumarylacetoacetase-like, C-terminal domain"/>
    <property type="match status" value="1"/>
</dbReference>
<keyword evidence="5" id="KW-1185">Reference proteome</keyword>
<keyword evidence="2" id="KW-0479">Metal-binding</keyword>
<dbReference type="InterPro" id="IPR051121">
    <property type="entry name" value="FAH"/>
</dbReference>
<comment type="similarity">
    <text evidence="1">Belongs to the FAH family.</text>
</comment>
<keyword evidence="4" id="KW-0378">Hydrolase</keyword>
<dbReference type="Pfam" id="PF01557">
    <property type="entry name" value="FAA_hydrolase"/>
    <property type="match status" value="1"/>
</dbReference>